<protein>
    <recommendedName>
        <fullName evidence="2">Inositolphosphotransferase Aur1/Ipt1 domain-containing protein</fullName>
    </recommendedName>
</protein>
<feature type="transmembrane region" description="Helical" evidence="1">
    <location>
        <begin position="240"/>
        <end position="258"/>
    </location>
</feature>
<proteinExistence type="predicted"/>
<comment type="caution">
    <text evidence="3">The sequence shown here is derived from an EMBL/GenBank/DDBJ whole genome shotgun (WGS) entry which is preliminary data.</text>
</comment>
<organism evidence="3 4">
    <name type="scientific">Roseibium aggregatum (strain ATCC 25650 / DSM 13394 / JCM 20685 / NBRC 16684 / NCIMB 2208 / IAM 12614 / B1)</name>
    <name type="common">Stappia aggregata</name>
    <dbReference type="NCBI Taxonomy" id="384765"/>
    <lineage>
        <taxon>Bacteria</taxon>
        <taxon>Pseudomonadati</taxon>
        <taxon>Pseudomonadota</taxon>
        <taxon>Alphaproteobacteria</taxon>
        <taxon>Hyphomicrobiales</taxon>
        <taxon>Stappiaceae</taxon>
        <taxon>Roseibium</taxon>
    </lineage>
</organism>
<feature type="transmembrane region" description="Helical" evidence="1">
    <location>
        <begin position="264"/>
        <end position="281"/>
    </location>
</feature>
<evidence type="ECO:0000313" key="4">
    <source>
        <dbReference type="Proteomes" id="UP000004848"/>
    </source>
</evidence>
<dbReference type="Pfam" id="PF14378">
    <property type="entry name" value="PAP2_3"/>
    <property type="match status" value="1"/>
</dbReference>
<dbReference type="InterPro" id="IPR026841">
    <property type="entry name" value="Aur1/Ipt1"/>
</dbReference>
<dbReference type="Proteomes" id="UP000004848">
    <property type="component" value="Unassembled WGS sequence"/>
</dbReference>
<keyword evidence="1" id="KW-1133">Transmembrane helix</keyword>
<name>A0NZ12_ROSAI</name>
<keyword evidence="1" id="KW-0812">Transmembrane</keyword>
<dbReference type="GO" id="GO:0016020">
    <property type="term" value="C:membrane"/>
    <property type="evidence" value="ECO:0007669"/>
    <property type="project" value="UniProtKB-SubCell"/>
</dbReference>
<keyword evidence="1" id="KW-0472">Membrane</keyword>
<feature type="domain" description="Inositolphosphotransferase Aur1/Ipt1" evidence="2">
    <location>
        <begin position="93"/>
        <end position="277"/>
    </location>
</feature>
<feature type="transmembrane region" description="Helical" evidence="1">
    <location>
        <begin position="118"/>
        <end position="140"/>
    </location>
</feature>
<feature type="transmembrane region" description="Helical" evidence="1">
    <location>
        <begin position="57"/>
        <end position="75"/>
    </location>
</feature>
<evidence type="ECO:0000313" key="3">
    <source>
        <dbReference type="EMBL" id="EAV42013.1"/>
    </source>
</evidence>
<sequence length="297" mass="32667">MSVVIGTTLVLQTLVTARVDPKSLILFGGIITVCALLSCYIKLRGTFPDVFRERMQLLLKGIVFIFVALATLRIFNHLTMSVVFPLADPLLDNWDKVLGFDWMAYFTFVQHNFLLNKILHIAYIGFDGASLFGFLALILMGRPARARYFCEIFLITATVSVSIAMFFPAVATVAYYFGDVAHIDGFSSVPGIAHVEQLLALREPSGATVNLLDAEGLAAFPSFHTAGGILLIAGFYKTRWFWLVTLFAVTMIAATPVFGGHYFVDLFAGGALAVAVSVLNARRPCYRGLFGTEQCRH</sequence>
<evidence type="ECO:0000256" key="1">
    <source>
        <dbReference type="SAM" id="Phobius"/>
    </source>
</evidence>
<dbReference type="AlphaFoldDB" id="A0NZ12"/>
<dbReference type="eggNOG" id="COG0671">
    <property type="taxonomic scope" value="Bacteria"/>
</dbReference>
<reference evidence="3 4" key="1">
    <citation type="submission" date="2006-05" db="EMBL/GenBank/DDBJ databases">
        <authorList>
            <person name="King G."/>
            <person name="Ferriera S."/>
            <person name="Johnson J."/>
            <person name="Kravitz S."/>
            <person name="Beeson K."/>
            <person name="Sutton G."/>
            <person name="Rogers Y.-H."/>
            <person name="Friedman R."/>
            <person name="Frazier M."/>
            <person name="Venter J.C."/>
        </authorList>
    </citation>
    <scope>NUCLEOTIDE SEQUENCE [LARGE SCALE GENOMIC DNA]</scope>
    <source>
        <strain evidence="4">ATCC 25650 / DSM 13394 / JCM 20685 / NBRC 16684 / NCIMB 2208 / IAM 12614 / B1</strain>
    </source>
</reference>
<dbReference type="EMBL" id="AAUW01000017">
    <property type="protein sequence ID" value="EAV42013.1"/>
    <property type="molecule type" value="Genomic_DNA"/>
</dbReference>
<gene>
    <name evidence="3" type="ORF">SIAM614_25377</name>
</gene>
<feature type="transmembrane region" description="Helical" evidence="1">
    <location>
        <begin position="216"/>
        <end position="233"/>
    </location>
</feature>
<feature type="transmembrane region" description="Helical" evidence="1">
    <location>
        <begin position="27"/>
        <end position="45"/>
    </location>
</feature>
<evidence type="ECO:0000259" key="2">
    <source>
        <dbReference type="Pfam" id="PF14378"/>
    </source>
</evidence>
<accession>A0NZ12</accession>
<feature type="transmembrane region" description="Helical" evidence="1">
    <location>
        <begin position="152"/>
        <end position="177"/>
    </location>
</feature>